<reference evidence="2" key="1">
    <citation type="submission" date="2021-06" db="EMBL/GenBank/DDBJ databases">
        <title>Parelaphostrongylus tenuis whole genome reference sequence.</title>
        <authorList>
            <person name="Garwood T.J."/>
            <person name="Larsen P.A."/>
            <person name="Fountain-Jones N.M."/>
            <person name="Garbe J.R."/>
            <person name="Macchietto M.G."/>
            <person name="Kania S.A."/>
            <person name="Gerhold R.W."/>
            <person name="Richards J.E."/>
            <person name="Wolf T.M."/>
        </authorList>
    </citation>
    <scope>NUCLEOTIDE SEQUENCE</scope>
    <source>
        <strain evidence="2">MNPRO001-30</strain>
        <tissue evidence="2">Meninges</tissue>
    </source>
</reference>
<evidence type="ECO:0000313" key="2">
    <source>
        <dbReference type="EMBL" id="KAJ1353857.1"/>
    </source>
</evidence>
<gene>
    <name evidence="2" type="ORF">KIN20_010621</name>
</gene>
<organism evidence="2 3">
    <name type="scientific">Parelaphostrongylus tenuis</name>
    <name type="common">Meningeal worm</name>
    <dbReference type="NCBI Taxonomy" id="148309"/>
    <lineage>
        <taxon>Eukaryota</taxon>
        <taxon>Metazoa</taxon>
        <taxon>Ecdysozoa</taxon>
        <taxon>Nematoda</taxon>
        <taxon>Chromadorea</taxon>
        <taxon>Rhabditida</taxon>
        <taxon>Rhabditina</taxon>
        <taxon>Rhabditomorpha</taxon>
        <taxon>Strongyloidea</taxon>
        <taxon>Metastrongylidae</taxon>
        <taxon>Parelaphostrongylus</taxon>
    </lineage>
</organism>
<dbReference type="EMBL" id="JAHQIW010001869">
    <property type="protein sequence ID" value="KAJ1353857.1"/>
    <property type="molecule type" value="Genomic_DNA"/>
</dbReference>
<accession>A0AAD5MS53</accession>
<dbReference type="AlphaFoldDB" id="A0AAD5MS53"/>
<sequence>MVSRGQCARQPAGDGVWCEEAGEKQRRWVDETIADKVTQPTTIPCYCCTITNPLPHQPSSSVVVVVAQLGLPADYRGPHTSAVDGRKYPHPESKVVSDAMRAVV</sequence>
<comment type="caution">
    <text evidence="2">The sequence shown here is derived from an EMBL/GenBank/DDBJ whole genome shotgun (WGS) entry which is preliminary data.</text>
</comment>
<dbReference type="Proteomes" id="UP001196413">
    <property type="component" value="Unassembled WGS sequence"/>
</dbReference>
<name>A0AAD5MS53_PARTN</name>
<evidence type="ECO:0000256" key="1">
    <source>
        <dbReference type="SAM" id="MobiDB-lite"/>
    </source>
</evidence>
<evidence type="ECO:0000313" key="3">
    <source>
        <dbReference type="Proteomes" id="UP001196413"/>
    </source>
</evidence>
<keyword evidence="3" id="KW-1185">Reference proteome</keyword>
<protein>
    <submittedName>
        <fullName evidence="2">Uncharacterized protein</fullName>
    </submittedName>
</protein>
<proteinExistence type="predicted"/>
<feature type="region of interest" description="Disordered" evidence="1">
    <location>
        <begin position="78"/>
        <end position="99"/>
    </location>
</feature>
<feature type="compositionally biased region" description="Basic and acidic residues" evidence="1">
    <location>
        <begin position="84"/>
        <end position="95"/>
    </location>
</feature>